<keyword evidence="1" id="KW-0472">Membrane</keyword>
<name>A0A1C7IDK8_9FIRM</name>
<keyword evidence="3" id="KW-1185">Reference proteome</keyword>
<feature type="transmembrane region" description="Helical" evidence="1">
    <location>
        <begin position="56"/>
        <end position="73"/>
    </location>
</feature>
<dbReference type="InterPro" id="IPR007563">
    <property type="entry name" value="DUF554"/>
</dbReference>
<dbReference type="RefSeq" id="WP_065543077.1">
    <property type="nucleotide sequence ID" value="NZ_CP015405.2"/>
</dbReference>
<gene>
    <name evidence="2" type="ORF">A4V09_14850</name>
</gene>
<dbReference type="EMBL" id="CP015405">
    <property type="protein sequence ID" value="ANU76923.1"/>
    <property type="molecule type" value="Genomic_DNA"/>
</dbReference>
<organism evidence="2 3">
    <name type="scientific">Blautia pseudococcoides</name>
    <dbReference type="NCBI Taxonomy" id="1796616"/>
    <lineage>
        <taxon>Bacteria</taxon>
        <taxon>Bacillati</taxon>
        <taxon>Bacillota</taxon>
        <taxon>Clostridia</taxon>
        <taxon>Lachnospirales</taxon>
        <taxon>Lachnospiraceae</taxon>
        <taxon>Blautia</taxon>
    </lineage>
</organism>
<dbReference type="PANTHER" id="PTHR36111:SF2">
    <property type="entry name" value="INNER MEMBRANE PROTEIN"/>
    <property type="match status" value="1"/>
</dbReference>
<evidence type="ECO:0000256" key="1">
    <source>
        <dbReference type="SAM" id="Phobius"/>
    </source>
</evidence>
<dbReference type="KEGG" id="byl:A4V09_14850"/>
<dbReference type="Proteomes" id="UP000092574">
    <property type="component" value="Chromosome"/>
</dbReference>
<dbReference type="OrthoDB" id="9797976at2"/>
<keyword evidence="1" id="KW-1133">Transmembrane helix</keyword>
<feature type="transmembrane region" description="Helical" evidence="1">
    <location>
        <begin position="166"/>
        <end position="191"/>
    </location>
</feature>
<protein>
    <recommendedName>
        <fullName evidence="4">Membrane protein YdfK</fullName>
    </recommendedName>
</protein>
<accession>A0A1C7IDK8</accession>
<feature type="transmembrane region" description="Helical" evidence="1">
    <location>
        <begin position="94"/>
        <end position="115"/>
    </location>
</feature>
<sequence length="225" mass="24127">MIGTLVNCATILTGSFIGSRLKKGIREEHQEIMMQAMGLAATALGINAIVKYMPQSEYPVLFIVSLALGGLLGEKIHLEDRFKKFVTGFSNGNLAQGLSTAILLFCVGTLSILGPMESALKGDNTYLFTNAMLDFVTSSVLASTFGLGIALAAIVLFFWQGFFYCLALLLSGVMSPAIMAEISIIGGILIFSSGLSILGIKNFRTMNMLPAFLVPAVFFIIKSFL</sequence>
<dbReference type="STRING" id="1796616.A4V09_14850"/>
<evidence type="ECO:0008006" key="4">
    <source>
        <dbReference type="Google" id="ProtNLM"/>
    </source>
</evidence>
<dbReference type="Pfam" id="PF04474">
    <property type="entry name" value="DUF554"/>
    <property type="match status" value="1"/>
</dbReference>
<reference evidence="2" key="1">
    <citation type="submission" date="2017-04" db="EMBL/GenBank/DDBJ databases">
        <title>Complete Genome Sequences of Twelve Strains of a Stable Defined Moderately Diverse Mouse Microbiota 2 (sDMDMm2).</title>
        <authorList>
            <person name="Uchimura Y."/>
            <person name="Wyss M."/>
            <person name="Brugiroux S."/>
            <person name="Limenitakis J.P."/>
            <person name="Stecher B."/>
            <person name="McCoy K.D."/>
            <person name="Macpherson A.J."/>
        </authorList>
    </citation>
    <scope>NUCLEOTIDE SEQUENCE</scope>
    <source>
        <strain evidence="2">YL58</strain>
    </source>
</reference>
<dbReference type="PANTHER" id="PTHR36111">
    <property type="entry name" value="INNER MEMBRANE PROTEIN-RELATED"/>
    <property type="match status" value="1"/>
</dbReference>
<feature type="transmembrane region" description="Helical" evidence="1">
    <location>
        <begin position="135"/>
        <end position="159"/>
    </location>
</feature>
<evidence type="ECO:0000313" key="2">
    <source>
        <dbReference type="EMBL" id="ANU76923.1"/>
    </source>
</evidence>
<proteinExistence type="predicted"/>
<keyword evidence="1" id="KW-0812">Transmembrane</keyword>
<dbReference type="AlphaFoldDB" id="A0A1C7IDK8"/>
<evidence type="ECO:0000313" key="3">
    <source>
        <dbReference type="Proteomes" id="UP000092574"/>
    </source>
</evidence>